<evidence type="ECO:0000313" key="1">
    <source>
        <dbReference type="Proteomes" id="UP000887577"/>
    </source>
</evidence>
<organism evidence="1 2">
    <name type="scientific">Panagrolaimus superbus</name>
    <dbReference type="NCBI Taxonomy" id="310955"/>
    <lineage>
        <taxon>Eukaryota</taxon>
        <taxon>Metazoa</taxon>
        <taxon>Ecdysozoa</taxon>
        <taxon>Nematoda</taxon>
        <taxon>Chromadorea</taxon>
        <taxon>Rhabditida</taxon>
        <taxon>Tylenchina</taxon>
        <taxon>Panagrolaimomorpha</taxon>
        <taxon>Panagrolaimoidea</taxon>
        <taxon>Panagrolaimidae</taxon>
        <taxon>Panagrolaimus</taxon>
    </lineage>
</organism>
<dbReference type="Proteomes" id="UP000887577">
    <property type="component" value="Unplaced"/>
</dbReference>
<reference evidence="2" key="1">
    <citation type="submission" date="2022-11" db="UniProtKB">
        <authorList>
            <consortium name="WormBaseParasite"/>
        </authorList>
    </citation>
    <scope>IDENTIFICATION</scope>
</reference>
<accession>A0A914YYZ6</accession>
<dbReference type="WBParaSite" id="PSU_v2.g5331.t1">
    <property type="protein sequence ID" value="PSU_v2.g5331.t1"/>
    <property type="gene ID" value="PSU_v2.g5331"/>
</dbReference>
<dbReference type="AlphaFoldDB" id="A0A914YYZ6"/>
<sequence length="167" mass="19746">MGLDLICHEPQLENAIKNLLSFLGKFVTVLQTAFHPDGPKCYKKNNYPQKNSFFRAEIPKLIILTIPYIDNHPTASTYKQKIIAMNDALRNYVKKNKAKLFKDHNFIIEIYDWEKESKNYRQCNRNDMESRFKILTTALSEKYQMFIVEQERPKNSQENDFQDSAED</sequence>
<proteinExistence type="predicted"/>
<keyword evidence="1" id="KW-1185">Reference proteome</keyword>
<evidence type="ECO:0000313" key="2">
    <source>
        <dbReference type="WBParaSite" id="PSU_v2.g5331.t1"/>
    </source>
</evidence>
<name>A0A914YYZ6_9BILA</name>
<protein>
    <submittedName>
        <fullName evidence="2">Uncharacterized protein</fullName>
    </submittedName>
</protein>